<gene>
    <name evidence="1" type="ORF">SDC9_154101</name>
</gene>
<organism evidence="1">
    <name type="scientific">bioreactor metagenome</name>
    <dbReference type="NCBI Taxonomy" id="1076179"/>
    <lineage>
        <taxon>unclassified sequences</taxon>
        <taxon>metagenomes</taxon>
        <taxon>ecological metagenomes</taxon>
    </lineage>
</organism>
<evidence type="ECO:0000313" key="1">
    <source>
        <dbReference type="EMBL" id="MPN06844.1"/>
    </source>
</evidence>
<dbReference type="EMBL" id="VSSQ01052789">
    <property type="protein sequence ID" value="MPN06844.1"/>
    <property type="molecule type" value="Genomic_DNA"/>
</dbReference>
<dbReference type="AlphaFoldDB" id="A0A645F2M8"/>
<name>A0A645F2M8_9ZZZZ</name>
<protein>
    <submittedName>
        <fullName evidence="1">Uncharacterized protein</fullName>
    </submittedName>
</protein>
<reference evidence="1" key="1">
    <citation type="submission" date="2019-08" db="EMBL/GenBank/DDBJ databases">
        <authorList>
            <person name="Kucharzyk K."/>
            <person name="Murdoch R.W."/>
            <person name="Higgins S."/>
            <person name="Loffler F."/>
        </authorList>
    </citation>
    <scope>NUCLEOTIDE SEQUENCE</scope>
</reference>
<accession>A0A645F2M8</accession>
<comment type="caution">
    <text evidence="1">The sequence shown here is derived from an EMBL/GenBank/DDBJ whole genome shotgun (WGS) entry which is preliminary data.</text>
</comment>
<sequence>MGDLVPGISEVLDHHVEDDHAAGVAHVYVVVDGHAAHVDLDLSLLYGDEIFFLAGQRVMYLQRHGRIRTFTIGL</sequence>
<proteinExistence type="predicted"/>